<dbReference type="Pfam" id="PF01849">
    <property type="entry name" value="NAC"/>
    <property type="match status" value="1"/>
</dbReference>
<reference evidence="15 16" key="1">
    <citation type="submission" date="2019-07" db="EMBL/GenBank/DDBJ databases">
        <authorList>
            <person name="Friedrich A."/>
            <person name="Schacherer J."/>
        </authorList>
    </citation>
    <scope>NUCLEOTIDE SEQUENCE [LARGE SCALE GENOMIC DNA]</scope>
</reference>
<evidence type="ECO:0000256" key="9">
    <source>
        <dbReference type="ARBA" id="ARBA00025826"/>
    </source>
</evidence>
<comment type="subunit">
    <text evidence="9">Part of the nascent polypeptide-associated complex (NAC), consisting of EGD2 and EGD1. NAC associates with ribosomes via EGD1.</text>
</comment>
<feature type="compositionally biased region" description="Acidic residues" evidence="11">
    <location>
        <begin position="133"/>
        <end position="142"/>
    </location>
</feature>
<keyword evidence="5" id="KW-0678">Repressor</keyword>
<evidence type="ECO:0000256" key="8">
    <source>
        <dbReference type="ARBA" id="ARBA00023163"/>
    </source>
</evidence>
<dbReference type="SMART" id="SM01407">
    <property type="entry name" value="NAC"/>
    <property type="match status" value="1"/>
</dbReference>
<evidence type="ECO:0000313" key="17">
    <source>
        <dbReference type="Proteomes" id="UP000568158"/>
    </source>
</evidence>
<keyword evidence="6" id="KW-0813">Transport</keyword>
<dbReference type="InterPro" id="IPR002715">
    <property type="entry name" value="Nas_poly-pep-assoc_cplx_dom"/>
</dbReference>
<dbReference type="EMBL" id="CP063136">
    <property type="protein sequence ID" value="QOU21199.1"/>
    <property type="molecule type" value="Genomic_DNA"/>
</dbReference>
<dbReference type="PROSITE" id="PS51151">
    <property type="entry name" value="NAC_AB"/>
    <property type="match status" value="1"/>
</dbReference>
<keyword evidence="16" id="KW-1185">Reference proteome</keyword>
<dbReference type="Proteomes" id="UP000478008">
    <property type="component" value="Unassembled WGS sequence"/>
</dbReference>
<feature type="region of interest" description="Disordered" evidence="11">
    <location>
        <begin position="121"/>
        <end position="153"/>
    </location>
</feature>
<reference evidence="13 17" key="2">
    <citation type="journal article" date="2020" name="Appl. Microbiol. Biotechnol.">
        <title>Targeted gene deletion in Brettanomyces bruxellensis with an expression-free CRISPR-Cas9 system.</title>
        <authorList>
            <person name="Varela C."/>
            <person name="Bartel C."/>
            <person name="Onetto C."/>
            <person name="Borneman A."/>
        </authorList>
    </citation>
    <scope>NUCLEOTIDE SEQUENCE [LARGE SCALE GENOMIC DNA]</scope>
    <source>
        <strain evidence="13 17">AWRI1613</strain>
    </source>
</reference>
<evidence type="ECO:0000313" key="16">
    <source>
        <dbReference type="Proteomes" id="UP000478008"/>
    </source>
</evidence>
<dbReference type="GO" id="GO:0005854">
    <property type="term" value="C:nascent polypeptide-associated complex"/>
    <property type="evidence" value="ECO:0007669"/>
    <property type="project" value="UniProtKB-ARBA"/>
</dbReference>
<sequence>MPVDPAKLAKLRKQSARRVGGSRVKSRRSQKSEEGDDTKLQNALKKLDAQVMTGIEEANFFKQDGTVLHFNKVGVQAAPMYNTYTFNGFAQKKSITELVPGILPQLGAENLRVLQQIAEQYQQRKNAEKQEEKDEDIPDLVEGETFNKEEEVD</sequence>
<evidence type="ECO:0000256" key="2">
    <source>
        <dbReference type="ARBA" id="ARBA00004496"/>
    </source>
</evidence>
<evidence type="ECO:0000256" key="1">
    <source>
        <dbReference type="ARBA" id="ARBA00002302"/>
    </source>
</evidence>
<keyword evidence="8 10" id="KW-0804">Transcription</keyword>
<feature type="compositionally biased region" description="Basic and acidic residues" evidence="11">
    <location>
        <begin position="30"/>
        <end position="39"/>
    </location>
</feature>
<keyword evidence="6" id="KW-0653">Protein transport</keyword>
<dbReference type="InterPro" id="IPR039370">
    <property type="entry name" value="BTF3"/>
</dbReference>
<evidence type="ECO:0000313" key="14">
    <source>
        <dbReference type="EMBL" id="QOU21199.1"/>
    </source>
</evidence>
<dbReference type="GO" id="GO:0006613">
    <property type="term" value="P:cotranslational protein targeting to membrane"/>
    <property type="evidence" value="ECO:0007669"/>
    <property type="project" value="UniProtKB-ARBA"/>
</dbReference>
<gene>
    <name evidence="15" type="primary">EGD1</name>
    <name evidence="14" type="ORF">BRETT_000920</name>
    <name evidence="15" type="ORF">DEBR0S4_16006G</name>
    <name evidence="13" type="ORF">HII12_001148</name>
</gene>
<dbReference type="AlphaFoldDB" id="A0A7D9D0R3"/>
<comment type="subcellular location">
    <subcellularLocation>
        <location evidence="2">Cytoplasm</location>
    </subcellularLocation>
</comment>
<evidence type="ECO:0000313" key="15">
    <source>
        <dbReference type="EMBL" id="VUG19330.1"/>
    </source>
</evidence>
<dbReference type="OrthoDB" id="8033832at2759"/>
<protein>
    <recommendedName>
        <fullName evidence="4 10">Nascent polypeptide-associated complex subunit beta</fullName>
    </recommendedName>
</protein>
<comment type="function">
    <text evidence="1">Component of the nascent polypeptide-associated complex (NAC), a dynamic component of the ribosomal exit tunnel, protecting the emerging polypeptides from interaction with other cytoplasmic proteins to ensure appropriate nascent protein targeting. The NAC complex also promotes mitochondrial protein import by enhancing productive ribosome interactions with the outer mitochondrial membrane and blocks the inappropriate interaction of ribosomes translating non-secretory nascent polypeptides with translocation sites in the membrane of the endoplasmic reticulum. EGD1 may act as a transcription factor that exert a negative effect on the expression of several genes that are transcribed by RNA polymerase II.</text>
</comment>
<dbReference type="FunFam" id="2.20.70.30:FF:000001">
    <property type="entry name" value="Transcription factor BTF3 homolog"/>
    <property type="match status" value="1"/>
</dbReference>
<dbReference type="GO" id="GO:0015031">
    <property type="term" value="P:protein transport"/>
    <property type="evidence" value="ECO:0007669"/>
    <property type="project" value="UniProtKB-KW"/>
</dbReference>
<evidence type="ECO:0000256" key="10">
    <source>
        <dbReference type="RuleBase" id="RU361272"/>
    </source>
</evidence>
<dbReference type="EMBL" id="CABFWN010000004">
    <property type="protein sequence ID" value="VUG19330.1"/>
    <property type="molecule type" value="Genomic_DNA"/>
</dbReference>
<dbReference type="EMBL" id="JABCYN010000012">
    <property type="protein sequence ID" value="KAF6014731.1"/>
    <property type="molecule type" value="Genomic_DNA"/>
</dbReference>
<comment type="similarity">
    <text evidence="3 10">Belongs to the NAC-beta family.</text>
</comment>
<keyword evidence="7 10" id="KW-0805">Transcription regulation</keyword>
<evidence type="ECO:0000256" key="6">
    <source>
        <dbReference type="ARBA" id="ARBA00022927"/>
    </source>
</evidence>
<dbReference type="PANTHER" id="PTHR10351">
    <property type="entry name" value="TRANSCRIPTION FACTOR BTF3 FAMILY MEMBER"/>
    <property type="match status" value="1"/>
</dbReference>
<dbReference type="Proteomes" id="UP000663131">
    <property type="component" value="Chromosome 8"/>
</dbReference>
<evidence type="ECO:0000313" key="13">
    <source>
        <dbReference type="EMBL" id="KAF6014731.1"/>
    </source>
</evidence>
<evidence type="ECO:0000256" key="11">
    <source>
        <dbReference type="SAM" id="MobiDB-lite"/>
    </source>
</evidence>
<name>A0A7D9D0R3_DEKBR</name>
<reference evidence="14" key="3">
    <citation type="submission" date="2020-10" db="EMBL/GenBank/DDBJ databases">
        <authorList>
            <person name="Palmer J.M."/>
        </authorList>
    </citation>
    <scope>NUCLEOTIDE SEQUENCE</scope>
    <source>
        <strain evidence="14">UCD 2041</strain>
    </source>
</reference>
<dbReference type="InterPro" id="IPR038187">
    <property type="entry name" value="NAC_A/B_dom_sf"/>
</dbReference>
<evidence type="ECO:0000256" key="3">
    <source>
        <dbReference type="ARBA" id="ARBA00005296"/>
    </source>
</evidence>
<dbReference type="Gene3D" id="2.20.70.30">
    <property type="entry name" value="Nascent polypeptide-associated complex domain"/>
    <property type="match status" value="1"/>
</dbReference>
<evidence type="ECO:0000256" key="7">
    <source>
        <dbReference type="ARBA" id="ARBA00023015"/>
    </source>
</evidence>
<reference evidence="14" key="4">
    <citation type="journal article" name="BMC Genomics">
        <title>New genome assemblies reveal patterns of domestication and adaptation across Brettanomyces (Dekkera) species.</title>
        <authorList>
            <person name="Roach M.J."/>
            <person name="Borneman A.R."/>
        </authorList>
    </citation>
    <scope>NUCLEOTIDE SEQUENCE</scope>
    <source>
        <strain evidence="14">UCD 2041</strain>
    </source>
</reference>
<evidence type="ECO:0000256" key="4">
    <source>
        <dbReference type="ARBA" id="ARBA00022192"/>
    </source>
</evidence>
<organism evidence="15 16">
    <name type="scientific">Dekkera bruxellensis</name>
    <name type="common">Brettanomyces custersii</name>
    <dbReference type="NCBI Taxonomy" id="5007"/>
    <lineage>
        <taxon>Eukaryota</taxon>
        <taxon>Fungi</taxon>
        <taxon>Dikarya</taxon>
        <taxon>Ascomycota</taxon>
        <taxon>Saccharomycotina</taxon>
        <taxon>Pichiomycetes</taxon>
        <taxon>Pichiales</taxon>
        <taxon>Pichiaceae</taxon>
        <taxon>Brettanomyces</taxon>
    </lineage>
</organism>
<dbReference type="OMA" id="CKHEHGH"/>
<dbReference type="Proteomes" id="UP000568158">
    <property type="component" value="Unassembled WGS sequence"/>
</dbReference>
<dbReference type="CDD" id="cd22055">
    <property type="entry name" value="NAC_BTF3"/>
    <property type="match status" value="1"/>
</dbReference>
<feature type="region of interest" description="Disordered" evidence="11">
    <location>
        <begin position="1"/>
        <end position="39"/>
    </location>
</feature>
<accession>A0A7D9D0R3</accession>
<evidence type="ECO:0000259" key="12">
    <source>
        <dbReference type="PROSITE" id="PS51151"/>
    </source>
</evidence>
<feature type="domain" description="NAC-A/B" evidence="12">
    <location>
        <begin position="34"/>
        <end position="99"/>
    </location>
</feature>
<proteinExistence type="inferred from homology"/>
<evidence type="ECO:0000256" key="5">
    <source>
        <dbReference type="ARBA" id="ARBA00022491"/>
    </source>
</evidence>